<dbReference type="Proteomes" id="UP000219068">
    <property type="component" value="Unassembled WGS sequence"/>
</dbReference>
<dbReference type="Proteomes" id="UP000252266">
    <property type="component" value="Unassembled WGS sequence"/>
</dbReference>
<keyword evidence="3 4" id="KW-0472">Membrane</keyword>
<feature type="transmembrane region" description="Helical" evidence="4">
    <location>
        <begin position="6"/>
        <end position="28"/>
    </location>
</feature>
<dbReference type="NCBIfam" id="NF033233">
    <property type="entry name" value="twin_helix"/>
    <property type="match status" value="1"/>
</dbReference>
<dbReference type="PROSITE" id="PS51503">
    <property type="entry name" value="HIG1"/>
    <property type="match status" value="1"/>
</dbReference>
<dbReference type="EMBL" id="OBMM01000003">
    <property type="protein sequence ID" value="SOC21252.1"/>
    <property type="molecule type" value="Genomic_DNA"/>
</dbReference>
<feature type="transmembrane region" description="Helical" evidence="4">
    <location>
        <begin position="40"/>
        <end position="62"/>
    </location>
</feature>
<dbReference type="Gene3D" id="6.10.140.1320">
    <property type="match status" value="1"/>
</dbReference>
<evidence type="ECO:0000256" key="1">
    <source>
        <dbReference type="ARBA" id="ARBA00022692"/>
    </source>
</evidence>
<protein>
    <submittedName>
        <fullName evidence="7">Hypoxia induced protein conserved region</fullName>
    </submittedName>
</protein>
<accession>A0A154KNY3</accession>
<evidence type="ECO:0000313" key="7">
    <source>
        <dbReference type="EMBL" id="SOC21252.1"/>
    </source>
</evidence>
<reference evidence="7 8" key="2">
    <citation type="submission" date="2017-08" db="EMBL/GenBank/DDBJ databases">
        <authorList>
            <person name="de Groot N.N."/>
        </authorList>
    </citation>
    <scope>NUCLEOTIDE SEQUENCE [LARGE SCALE GENOMIC DNA]</scope>
    <source>
        <strain evidence="7 8">USBA 78</strain>
    </source>
</reference>
<sequence>MAGFLQIGVLIAMAAVAVILVLGIITMARGKDARKSNKLMQLRVLVQGIALLLLVILSFMALGK</sequence>
<dbReference type="InterPro" id="IPR007667">
    <property type="entry name" value="Hypoxia_induced_domain"/>
</dbReference>
<evidence type="ECO:0000256" key="2">
    <source>
        <dbReference type="ARBA" id="ARBA00022989"/>
    </source>
</evidence>
<keyword evidence="1 4" id="KW-0812">Transmembrane</keyword>
<keyword evidence="2 4" id="KW-1133">Transmembrane helix</keyword>
<dbReference type="Pfam" id="PF04588">
    <property type="entry name" value="HIG_1_N"/>
    <property type="match status" value="1"/>
</dbReference>
<dbReference type="AlphaFoldDB" id="A0A154KNY3"/>
<feature type="domain" description="HIG1" evidence="5">
    <location>
        <begin position="1"/>
        <end position="64"/>
    </location>
</feature>
<evidence type="ECO:0000313" key="6">
    <source>
        <dbReference type="EMBL" id="RCK53323.1"/>
    </source>
</evidence>
<dbReference type="EMBL" id="JPWJ01000001">
    <property type="protein sequence ID" value="RCK53323.1"/>
    <property type="molecule type" value="Genomic_DNA"/>
</dbReference>
<name>A0A154KNY3_9PROT</name>
<organism evidence="6 9">
    <name type="scientific">Thalassospira xiamenensis</name>
    <dbReference type="NCBI Taxonomy" id="220697"/>
    <lineage>
        <taxon>Bacteria</taxon>
        <taxon>Pseudomonadati</taxon>
        <taxon>Pseudomonadota</taxon>
        <taxon>Alphaproteobacteria</taxon>
        <taxon>Rhodospirillales</taxon>
        <taxon>Thalassospiraceae</taxon>
        <taxon>Thalassospira</taxon>
    </lineage>
</organism>
<evidence type="ECO:0000256" key="3">
    <source>
        <dbReference type="ARBA" id="ARBA00023136"/>
    </source>
</evidence>
<evidence type="ECO:0000313" key="8">
    <source>
        <dbReference type="Proteomes" id="UP000219068"/>
    </source>
</evidence>
<evidence type="ECO:0000259" key="5">
    <source>
        <dbReference type="PROSITE" id="PS51503"/>
    </source>
</evidence>
<evidence type="ECO:0000256" key="4">
    <source>
        <dbReference type="SAM" id="Phobius"/>
    </source>
</evidence>
<gene>
    <name evidence="7" type="ORF">SAMN05428964_103353</name>
    <name evidence="6" type="ORF">TH44_03815</name>
</gene>
<evidence type="ECO:0000313" key="9">
    <source>
        <dbReference type="Proteomes" id="UP000252266"/>
    </source>
</evidence>
<dbReference type="RefSeq" id="WP_062961271.1">
    <property type="nucleotide sequence ID" value="NZ_JALLPZ010000002.1"/>
</dbReference>
<proteinExistence type="predicted"/>
<reference evidence="6 9" key="1">
    <citation type="submission" date="2014-07" db="EMBL/GenBank/DDBJ databases">
        <title>Draft genome sequence of Thalassospira xiamenensis IB13.</title>
        <authorList>
            <person name="Lai Q."/>
            <person name="Shao Z."/>
        </authorList>
    </citation>
    <scope>NUCLEOTIDE SEQUENCE [LARGE SCALE GENOMIC DNA]</scope>
    <source>
        <strain evidence="6 9">IB13</strain>
    </source>
</reference>